<organism evidence="1 2">
    <name type="scientific">Elysia crispata</name>
    <name type="common">lettuce slug</name>
    <dbReference type="NCBI Taxonomy" id="231223"/>
    <lineage>
        <taxon>Eukaryota</taxon>
        <taxon>Metazoa</taxon>
        <taxon>Spiralia</taxon>
        <taxon>Lophotrochozoa</taxon>
        <taxon>Mollusca</taxon>
        <taxon>Gastropoda</taxon>
        <taxon>Heterobranchia</taxon>
        <taxon>Euthyneura</taxon>
        <taxon>Panpulmonata</taxon>
        <taxon>Sacoglossa</taxon>
        <taxon>Placobranchoidea</taxon>
        <taxon>Plakobranchidae</taxon>
        <taxon>Elysia</taxon>
    </lineage>
</organism>
<dbReference type="EMBL" id="JAWDGP010007997">
    <property type="protein sequence ID" value="KAK3697794.1"/>
    <property type="molecule type" value="Genomic_DNA"/>
</dbReference>
<dbReference type="Proteomes" id="UP001283361">
    <property type="component" value="Unassembled WGS sequence"/>
</dbReference>
<reference evidence="1" key="1">
    <citation type="journal article" date="2023" name="G3 (Bethesda)">
        <title>A reference genome for the long-term kleptoplast-retaining sea slug Elysia crispata morphotype clarki.</title>
        <authorList>
            <person name="Eastman K.E."/>
            <person name="Pendleton A.L."/>
            <person name="Shaikh M.A."/>
            <person name="Suttiyut T."/>
            <person name="Ogas R."/>
            <person name="Tomko P."/>
            <person name="Gavelis G."/>
            <person name="Widhalm J.R."/>
            <person name="Wisecaver J.H."/>
        </authorList>
    </citation>
    <scope>NUCLEOTIDE SEQUENCE</scope>
    <source>
        <strain evidence="1">ECLA1</strain>
    </source>
</reference>
<keyword evidence="2" id="KW-1185">Reference proteome</keyword>
<comment type="caution">
    <text evidence="1">The sequence shown here is derived from an EMBL/GenBank/DDBJ whole genome shotgun (WGS) entry which is preliminary data.</text>
</comment>
<accession>A0AAE1CJ82</accession>
<sequence length="106" mass="12182">MWLSYMIDMRRKPRMAMDQKLAPVELPYLCCLSLAGNLTLCLYDPGDMAEGTTRNRLDQATDVRSIMGKQSGRFEKIEALRTARGSNRIRKEEGTEKQQDCKRIIP</sequence>
<evidence type="ECO:0000313" key="1">
    <source>
        <dbReference type="EMBL" id="KAK3697794.1"/>
    </source>
</evidence>
<evidence type="ECO:0000313" key="2">
    <source>
        <dbReference type="Proteomes" id="UP001283361"/>
    </source>
</evidence>
<proteinExistence type="predicted"/>
<name>A0AAE1CJ82_9GAST</name>
<protein>
    <submittedName>
        <fullName evidence="1">Uncharacterized protein</fullName>
    </submittedName>
</protein>
<dbReference type="AlphaFoldDB" id="A0AAE1CJ82"/>
<gene>
    <name evidence="1" type="ORF">RRG08_026423</name>
</gene>